<accession>W4GDP4</accession>
<feature type="signal peptide" evidence="1">
    <location>
        <begin position="1"/>
        <end position="19"/>
    </location>
</feature>
<dbReference type="EMBL" id="KI913132">
    <property type="protein sequence ID" value="ETV77795.1"/>
    <property type="molecule type" value="Genomic_DNA"/>
</dbReference>
<organism evidence="2">
    <name type="scientific">Aphanomyces astaci</name>
    <name type="common">Crayfish plague agent</name>
    <dbReference type="NCBI Taxonomy" id="112090"/>
    <lineage>
        <taxon>Eukaryota</taxon>
        <taxon>Sar</taxon>
        <taxon>Stramenopiles</taxon>
        <taxon>Oomycota</taxon>
        <taxon>Saprolegniomycetes</taxon>
        <taxon>Saprolegniales</taxon>
        <taxon>Verrucalvaceae</taxon>
        <taxon>Aphanomyces</taxon>
    </lineage>
</organism>
<evidence type="ECO:0000256" key="1">
    <source>
        <dbReference type="SAM" id="SignalP"/>
    </source>
</evidence>
<dbReference type="Gene3D" id="3.30.70.100">
    <property type="match status" value="1"/>
</dbReference>
<gene>
    <name evidence="2" type="ORF">H257_08635</name>
</gene>
<reference evidence="2" key="1">
    <citation type="submission" date="2013-12" db="EMBL/GenBank/DDBJ databases">
        <title>The Genome Sequence of Aphanomyces astaci APO3.</title>
        <authorList>
            <consortium name="The Broad Institute Genomics Platform"/>
            <person name="Russ C."/>
            <person name="Tyler B."/>
            <person name="van West P."/>
            <person name="Dieguez-Uribeondo J."/>
            <person name="Young S.K."/>
            <person name="Zeng Q."/>
            <person name="Gargeya S."/>
            <person name="Fitzgerald M."/>
            <person name="Abouelleil A."/>
            <person name="Alvarado L."/>
            <person name="Chapman S.B."/>
            <person name="Gainer-Dewar J."/>
            <person name="Goldberg J."/>
            <person name="Griggs A."/>
            <person name="Gujja S."/>
            <person name="Hansen M."/>
            <person name="Howarth C."/>
            <person name="Imamovic A."/>
            <person name="Ireland A."/>
            <person name="Larimer J."/>
            <person name="McCowan C."/>
            <person name="Murphy C."/>
            <person name="Pearson M."/>
            <person name="Poon T.W."/>
            <person name="Priest M."/>
            <person name="Roberts A."/>
            <person name="Saif S."/>
            <person name="Shea T."/>
            <person name="Sykes S."/>
            <person name="Wortman J."/>
            <person name="Nusbaum C."/>
            <person name="Birren B."/>
        </authorList>
    </citation>
    <scope>NUCLEOTIDE SEQUENCE [LARGE SCALE GENOMIC DNA]</scope>
    <source>
        <strain evidence="2">APO3</strain>
    </source>
</reference>
<protein>
    <submittedName>
        <fullName evidence="2">Uncharacterized protein</fullName>
    </submittedName>
</protein>
<keyword evidence="1" id="KW-0732">Signal</keyword>
<sequence length="138" mass="15544">MAWSFAALWSCMWWLAVAAANTLPPFYGFRFETPAPTASLMSAVVDQARSHACFGWVQTTAQEHLVGEVRCRGQHGTAMQTWIESSHPQARVHVYESTKIRYHFTSFRVLEASRRTCFQSAPHACASLNSYATVKDEL</sequence>
<proteinExistence type="predicted"/>
<feature type="chain" id="PRO_5004842352" evidence="1">
    <location>
        <begin position="20"/>
        <end position="138"/>
    </location>
</feature>
<dbReference type="RefSeq" id="XP_009832905.1">
    <property type="nucleotide sequence ID" value="XM_009834603.1"/>
</dbReference>
<evidence type="ECO:0000313" key="2">
    <source>
        <dbReference type="EMBL" id="ETV77795.1"/>
    </source>
</evidence>
<name>W4GDP4_APHAT</name>
<dbReference type="GeneID" id="20810631"/>
<dbReference type="VEuPathDB" id="FungiDB:H257_08635"/>
<dbReference type="OrthoDB" id="73375at2759"/>
<dbReference type="AlphaFoldDB" id="W4GDP4"/>